<feature type="domain" description="ZAD" evidence="3">
    <location>
        <begin position="9"/>
        <end position="86"/>
    </location>
</feature>
<feature type="region of interest" description="Disordered" evidence="2">
    <location>
        <begin position="923"/>
        <end position="946"/>
    </location>
</feature>
<evidence type="ECO:0000259" key="3">
    <source>
        <dbReference type="PROSITE" id="PS51915"/>
    </source>
</evidence>
<feature type="binding site" evidence="1">
    <location>
        <position position="11"/>
    </location>
    <ligand>
        <name>Zn(2+)</name>
        <dbReference type="ChEBI" id="CHEBI:29105"/>
    </ligand>
</feature>
<dbReference type="GO" id="GO:0008270">
    <property type="term" value="F:zinc ion binding"/>
    <property type="evidence" value="ECO:0007669"/>
    <property type="project" value="UniProtKB-UniRule"/>
</dbReference>
<feature type="compositionally biased region" description="Polar residues" evidence="2">
    <location>
        <begin position="1192"/>
        <end position="1205"/>
    </location>
</feature>
<feature type="compositionally biased region" description="Basic and acidic residues" evidence="2">
    <location>
        <begin position="1040"/>
        <end position="1052"/>
    </location>
</feature>
<feature type="binding site" evidence="1">
    <location>
        <position position="62"/>
    </location>
    <ligand>
        <name>Zn(2+)</name>
        <dbReference type="ChEBI" id="CHEBI:29105"/>
    </ligand>
</feature>
<proteinExistence type="predicted"/>
<dbReference type="Gene3D" id="3.40.1800.20">
    <property type="match status" value="1"/>
</dbReference>
<dbReference type="PROSITE" id="PS51915">
    <property type="entry name" value="ZAD"/>
    <property type="match status" value="1"/>
</dbReference>
<feature type="compositionally biased region" description="Basic and acidic residues" evidence="2">
    <location>
        <begin position="1109"/>
        <end position="1125"/>
    </location>
</feature>
<dbReference type="OrthoDB" id="654211at2759"/>
<evidence type="ECO:0000313" key="5">
    <source>
        <dbReference type="Proteomes" id="UP000037069"/>
    </source>
</evidence>
<protein>
    <recommendedName>
        <fullName evidence="3">ZAD domain-containing protein</fullName>
    </recommendedName>
</protein>
<dbReference type="SUPFAM" id="SSF57716">
    <property type="entry name" value="Glucocorticoid receptor-like (DNA-binding domain)"/>
    <property type="match status" value="1"/>
</dbReference>
<keyword evidence="1" id="KW-0862">Zinc</keyword>
<evidence type="ECO:0000313" key="4">
    <source>
        <dbReference type="EMBL" id="KNC23101.1"/>
    </source>
</evidence>
<organism evidence="4 5">
    <name type="scientific">Lucilia cuprina</name>
    <name type="common">Green bottle fly</name>
    <name type="synonym">Australian sheep blowfly</name>
    <dbReference type="NCBI Taxonomy" id="7375"/>
    <lineage>
        <taxon>Eukaryota</taxon>
        <taxon>Metazoa</taxon>
        <taxon>Ecdysozoa</taxon>
        <taxon>Arthropoda</taxon>
        <taxon>Hexapoda</taxon>
        <taxon>Insecta</taxon>
        <taxon>Pterygota</taxon>
        <taxon>Neoptera</taxon>
        <taxon>Endopterygota</taxon>
        <taxon>Diptera</taxon>
        <taxon>Brachycera</taxon>
        <taxon>Muscomorpha</taxon>
        <taxon>Oestroidea</taxon>
        <taxon>Calliphoridae</taxon>
        <taxon>Luciliinae</taxon>
        <taxon>Lucilia</taxon>
    </lineage>
</organism>
<feature type="compositionally biased region" description="Basic and acidic residues" evidence="2">
    <location>
        <begin position="586"/>
        <end position="595"/>
    </location>
</feature>
<keyword evidence="5" id="KW-1185">Reference proteome</keyword>
<feature type="compositionally biased region" description="Polar residues" evidence="2">
    <location>
        <begin position="993"/>
        <end position="1004"/>
    </location>
</feature>
<dbReference type="InterPro" id="IPR012934">
    <property type="entry name" value="Znf_AD"/>
</dbReference>
<comment type="caution">
    <text evidence="4">The sequence shown here is derived from an EMBL/GenBank/DDBJ whole genome shotgun (WGS) entry which is preliminary data.</text>
</comment>
<feature type="region of interest" description="Disordered" evidence="2">
    <location>
        <begin position="559"/>
        <end position="642"/>
    </location>
</feature>
<dbReference type="OMA" id="NCEEQMT"/>
<feature type="region of interest" description="Disordered" evidence="2">
    <location>
        <begin position="988"/>
        <end position="1205"/>
    </location>
</feature>
<feature type="compositionally biased region" description="Acidic residues" evidence="2">
    <location>
        <begin position="619"/>
        <end position="629"/>
    </location>
</feature>
<name>A0A0L0BSV5_LUCCU</name>
<feature type="binding site" evidence="1">
    <location>
        <position position="14"/>
    </location>
    <ligand>
        <name>Zn(2+)</name>
        <dbReference type="ChEBI" id="CHEBI:29105"/>
    </ligand>
</feature>
<feature type="compositionally biased region" description="Polar residues" evidence="2">
    <location>
        <begin position="1165"/>
        <end position="1174"/>
    </location>
</feature>
<feature type="compositionally biased region" description="Low complexity" evidence="2">
    <location>
        <begin position="1078"/>
        <end position="1091"/>
    </location>
</feature>
<feature type="compositionally biased region" description="Basic residues" evidence="2">
    <location>
        <begin position="1099"/>
        <end position="1108"/>
    </location>
</feature>
<gene>
    <name evidence="4" type="ORF">FF38_07170</name>
</gene>
<dbReference type="SMART" id="SM00868">
    <property type="entry name" value="zf-AD"/>
    <property type="match status" value="1"/>
</dbReference>
<evidence type="ECO:0000256" key="2">
    <source>
        <dbReference type="SAM" id="MobiDB-lite"/>
    </source>
</evidence>
<dbReference type="Pfam" id="PF07776">
    <property type="entry name" value="zf-AD"/>
    <property type="match status" value="1"/>
</dbReference>
<dbReference type="PANTHER" id="PTHR39942:SF1">
    <property type="entry name" value="BCDNA.LD26519-RELATED"/>
    <property type="match status" value="1"/>
</dbReference>
<dbReference type="EMBL" id="JRES01001418">
    <property type="protein sequence ID" value="KNC23101.1"/>
    <property type="molecule type" value="Genomic_DNA"/>
</dbReference>
<feature type="compositionally biased region" description="Polar residues" evidence="2">
    <location>
        <begin position="935"/>
        <end position="946"/>
    </location>
</feature>
<feature type="compositionally biased region" description="Basic and acidic residues" evidence="2">
    <location>
        <begin position="1005"/>
        <end position="1025"/>
    </location>
</feature>
<dbReference type="PANTHER" id="PTHR39942">
    <property type="entry name" value="BCDNA.LD26519-RELATED"/>
    <property type="match status" value="1"/>
</dbReference>
<feature type="binding site" evidence="1">
    <location>
        <position position="59"/>
    </location>
    <ligand>
        <name>Zn(2+)</name>
        <dbReference type="ChEBI" id="CHEBI:29105"/>
    </ligand>
</feature>
<dbReference type="GO" id="GO:0005634">
    <property type="term" value="C:nucleus"/>
    <property type="evidence" value="ECO:0007669"/>
    <property type="project" value="InterPro"/>
</dbReference>
<keyword evidence="1" id="KW-0863">Zinc-finger</keyword>
<dbReference type="Proteomes" id="UP000037069">
    <property type="component" value="Unassembled WGS sequence"/>
</dbReference>
<sequence length="1205" mass="132617">MDIHSNLEFLCRVCAVNTKGKNSVAECVYILKTTGLKDKLDKFLYLKISENDSLPKVLCKSCFRQVEATASLSKIAKDTQQVFREFLLSNLPKGPSDCSNTAEFTSTDFMGKPDAKEKSKKEDTLIQLPFQTPAMLAPPPPPIMPALANRKEEVVVNVSVSDPLTRDNQQKMISNSQRRQSLLLDSRYTPKSIAQKPATTTTATAQRVMTTKQQQIAETTNTTNLPTTTTPTLNFYPIKQQQQTKQTSVTLQPSTQITTFSSGGYVIGRINSGPNEKEEPKKVTVPLATTAENVLQQKRKNLVKALNNIKANNSGQVSLLKSSQQKQTASSQNPTKLPLAEVVNQAAEDELPDKIIIAAPKNKSTAPDKSKKEPLNLSSKIAAVVTPVSQLPQTTTTATITAVPQQQLQLQQEQPSGFNNTSPKPAFPEDILLGRVIRDMDLLKLILKALKWPVNKQNMELQLQRLKNSKFTDIMSDTNLLQDTDLTQLLGPYLAPVLLAAQALQQQQHQHLKNTNLNDNMSAAYIQPNKMSALEAAQAEINKSIPYKLPPETSVQLVPATPEEAEPTPSPPLPIINTNSNSTSLLKRDKQKETKPVAVPPKRQRRAAAQRARDSIVISDEEDDASNEDEAPKKSRQRSSKSAANIQIDLNTNFMSQFNLLNSAAGMDANEALMALLQRQKATIMKNKKVQRRRRNSVSNLLTLPASEFDALIDLDDDIVLMEPVTTTSSSDTGSSVNNFEMAPQKTDASNTFVIPSVPLITRPIIKRRKTVIHSSRGRLDLTTDKAPISSTVSPSKEKLLEETINQVASGFISNTHPEVQTSSAKATTNENSLLLPPTDLAQTKASLQKSNKVQSKSTLGQQLLEAIGLQKITPEIMGNAQTLAASSSSLNNTLTVMPNSKQSIQQIRTALKKSLKQAQEQQQLKKKELSSSSGNSTIIQDADSTTKPAVKEIVVVEGKGNKNDDGSSMVDVEEQIDKVTLMVRSNDKDNCGQLTKPTTTTSVEKAEKKEMKKSPVTKIQERRRTMPPMGGARGARNNAAKEKSNGEKQQAEEEEEDESKAAAEENEKPEKEDNDKANISSSSSKDANASLKEEVLTPKRRGRKRLIEKHAEEESPESTEKDNKTSPSIPERSRTFDKTKEDDNESNTKNEEETTTTASNKTSGRPTRQSKTLSKYYKGPDKPAQGRRSLPSRSTRNSNNLKNK</sequence>
<feature type="compositionally biased region" description="Basic and acidic residues" evidence="2">
    <location>
        <begin position="1132"/>
        <end position="1153"/>
    </location>
</feature>
<dbReference type="AlphaFoldDB" id="A0A0L0BSV5"/>
<accession>A0A0L0BSV5</accession>
<evidence type="ECO:0000256" key="1">
    <source>
        <dbReference type="PROSITE-ProRule" id="PRU01263"/>
    </source>
</evidence>
<reference evidence="4 5" key="1">
    <citation type="journal article" date="2015" name="Nat. Commun.">
        <title>Lucilia cuprina genome unlocks parasitic fly biology to underpin future interventions.</title>
        <authorList>
            <person name="Anstead C.A."/>
            <person name="Korhonen P.K."/>
            <person name="Young N.D."/>
            <person name="Hall R.S."/>
            <person name="Jex A.R."/>
            <person name="Murali S.C."/>
            <person name="Hughes D.S."/>
            <person name="Lee S.F."/>
            <person name="Perry T."/>
            <person name="Stroehlein A.J."/>
            <person name="Ansell B.R."/>
            <person name="Breugelmans B."/>
            <person name="Hofmann A."/>
            <person name="Qu J."/>
            <person name="Dugan S."/>
            <person name="Lee S.L."/>
            <person name="Chao H."/>
            <person name="Dinh H."/>
            <person name="Han Y."/>
            <person name="Doddapaneni H.V."/>
            <person name="Worley K.C."/>
            <person name="Muzny D.M."/>
            <person name="Ioannidis P."/>
            <person name="Waterhouse R.M."/>
            <person name="Zdobnov E.M."/>
            <person name="James P.J."/>
            <person name="Bagnall N.H."/>
            <person name="Kotze A.C."/>
            <person name="Gibbs R.A."/>
            <person name="Richards S."/>
            <person name="Batterham P."/>
            <person name="Gasser R.B."/>
        </authorList>
    </citation>
    <scope>NUCLEOTIDE SEQUENCE [LARGE SCALE GENOMIC DNA]</scope>
    <source>
        <strain evidence="4 5">LS</strain>
        <tissue evidence="4">Full body</tissue>
    </source>
</reference>
<feature type="compositionally biased region" description="Basic and acidic residues" evidence="2">
    <location>
        <begin position="1060"/>
        <end position="1077"/>
    </location>
</feature>
<keyword evidence="1" id="KW-0479">Metal-binding</keyword>